<dbReference type="PROSITE" id="PS00041">
    <property type="entry name" value="HTH_ARAC_FAMILY_1"/>
    <property type="match status" value="1"/>
</dbReference>
<keyword evidence="1" id="KW-0805">Transcription regulation</keyword>
<dbReference type="EMBL" id="CP095848">
    <property type="protein sequence ID" value="UPL47752.1"/>
    <property type="molecule type" value="Genomic_DNA"/>
</dbReference>
<keyword evidence="3" id="KW-0804">Transcription</keyword>
<dbReference type="SUPFAM" id="SSF46689">
    <property type="entry name" value="Homeodomain-like"/>
    <property type="match status" value="1"/>
</dbReference>
<keyword evidence="4" id="KW-0812">Transmembrane</keyword>
<keyword evidence="2" id="KW-0238">DNA-binding</keyword>
<proteinExistence type="predicted"/>
<evidence type="ECO:0000256" key="2">
    <source>
        <dbReference type="ARBA" id="ARBA00023125"/>
    </source>
</evidence>
<name>A0ABY4J4I8_9BACT</name>
<feature type="domain" description="HTH araC/xylS-type" evidence="5">
    <location>
        <begin position="273"/>
        <end position="377"/>
    </location>
</feature>
<protein>
    <submittedName>
        <fullName evidence="6">AraC family transcriptional regulator</fullName>
    </submittedName>
</protein>
<dbReference type="RefSeq" id="WP_247974347.1">
    <property type="nucleotide sequence ID" value="NZ_CP095848.1"/>
</dbReference>
<feature type="transmembrane region" description="Helical" evidence="4">
    <location>
        <begin position="180"/>
        <end position="197"/>
    </location>
</feature>
<feature type="transmembrane region" description="Helical" evidence="4">
    <location>
        <begin position="99"/>
        <end position="118"/>
    </location>
</feature>
<dbReference type="InterPro" id="IPR009057">
    <property type="entry name" value="Homeodomain-like_sf"/>
</dbReference>
<reference evidence="6 7" key="1">
    <citation type="submission" date="2022-04" db="EMBL/GenBank/DDBJ databases">
        <title>Hymenobacter sp. isolated from the air.</title>
        <authorList>
            <person name="Won M."/>
            <person name="Lee C.-M."/>
            <person name="Woen H.-Y."/>
            <person name="Kwon S.-W."/>
        </authorList>
    </citation>
    <scope>NUCLEOTIDE SEQUENCE [LARGE SCALE GENOMIC DNA]</scope>
    <source>
        <strain evidence="7">5516 S-25</strain>
    </source>
</reference>
<accession>A0ABY4J4I8</accession>
<dbReference type="PROSITE" id="PS01124">
    <property type="entry name" value="HTH_ARAC_FAMILY_2"/>
    <property type="match status" value="1"/>
</dbReference>
<dbReference type="InterPro" id="IPR020449">
    <property type="entry name" value="Tscrpt_reg_AraC-type_HTH"/>
</dbReference>
<keyword evidence="7" id="KW-1185">Reference proteome</keyword>
<evidence type="ECO:0000256" key="4">
    <source>
        <dbReference type="SAM" id="Phobius"/>
    </source>
</evidence>
<dbReference type="PANTHER" id="PTHR43280:SF29">
    <property type="entry name" value="ARAC-FAMILY TRANSCRIPTIONAL REGULATOR"/>
    <property type="match status" value="1"/>
</dbReference>
<dbReference type="Gene3D" id="1.10.10.60">
    <property type="entry name" value="Homeodomain-like"/>
    <property type="match status" value="2"/>
</dbReference>
<evidence type="ECO:0000313" key="6">
    <source>
        <dbReference type="EMBL" id="UPL47752.1"/>
    </source>
</evidence>
<dbReference type="Proteomes" id="UP000829647">
    <property type="component" value="Chromosome"/>
</dbReference>
<keyword evidence="4" id="KW-1133">Transmembrane helix</keyword>
<dbReference type="InterPro" id="IPR018060">
    <property type="entry name" value="HTH_AraC"/>
</dbReference>
<evidence type="ECO:0000313" key="7">
    <source>
        <dbReference type="Proteomes" id="UP000829647"/>
    </source>
</evidence>
<evidence type="ECO:0000256" key="1">
    <source>
        <dbReference type="ARBA" id="ARBA00023015"/>
    </source>
</evidence>
<gene>
    <name evidence="6" type="ORF">MWH26_11155</name>
</gene>
<organism evidence="6 7">
    <name type="scientific">Hymenobacter sublimis</name>
    <dbReference type="NCBI Taxonomy" id="2933777"/>
    <lineage>
        <taxon>Bacteria</taxon>
        <taxon>Pseudomonadati</taxon>
        <taxon>Bacteroidota</taxon>
        <taxon>Cytophagia</taxon>
        <taxon>Cytophagales</taxon>
        <taxon>Hymenobacteraceae</taxon>
        <taxon>Hymenobacter</taxon>
    </lineage>
</organism>
<feature type="transmembrane region" description="Helical" evidence="4">
    <location>
        <begin position="37"/>
        <end position="55"/>
    </location>
</feature>
<dbReference type="PRINTS" id="PR00032">
    <property type="entry name" value="HTHARAC"/>
</dbReference>
<keyword evidence="4" id="KW-0472">Membrane</keyword>
<feature type="transmembrane region" description="Helical" evidence="4">
    <location>
        <begin position="138"/>
        <end position="159"/>
    </location>
</feature>
<dbReference type="InterPro" id="IPR018062">
    <property type="entry name" value="HTH_AraC-typ_CS"/>
</dbReference>
<dbReference type="SMART" id="SM00342">
    <property type="entry name" value="HTH_ARAC"/>
    <property type="match status" value="1"/>
</dbReference>
<dbReference type="Pfam" id="PF12833">
    <property type="entry name" value="HTH_18"/>
    <property type="match status" value="1"/>
</dbReference>
<dbReference type="PANTHER" id="PTHR43280">
    <property type="entry name" value="ARAC-FAMILY TRANSCRIPTIONAL REGULATOR"/>
    <property type="match status" value="1"/>
</dbReference>
<feature type="transmembrane region" description="Helical" evidence="4">
    <location>
        <begin position="6"/>
        <end position="25"/>
    </location>
</feature>
<evidence type="ECO:0000256" key="3">
    <source>
        <dbReference type="ARBA" id="ARBA00023163"/>
    </source>
</evidence>
<sequence length="377" mass="43547">MHDTSLIQLISLLAVFISCLLAVFLLTVSTKNRLSNVLFSAFILLNAADISSWFLNDFLQRYPAVLLFKITLNTLINPAYYLYVLAVCYADFRFRAKHWWHLLPFGLLTLVLLPRFYLTDFEAQTAFLHQFGAMPEIIFSRVLGHLQFGFYTVAAFRTLRRYRRTYAENYANPSSITYHWLFRLTLILTFLHVLVLVKQALRFTSYQELFTGMEVWVGLNATAMMCWCVLKALHHPELFRSIDSTIKPLAEAPCPTPATGPAARSPEIEAQITRLRAYMEQAEPYLNAELTVQELARQVNMPVRELSWLINHHLNQHFFDFVNEYRITKARHLLKDPAQGKVTVLEVLYAVGFNSKSSFNTSFKKHTGLTPTQYRTA</sequence>
<evidence type="ECO:0000259" key="5">
    <source>
        <dbReference type="PROSITE" id="PS01124"/>
    </source>
</evidence>
<feature type="transmembrane region" description="Helical" evidence="4">
    <location>
        <begin position="75"/>
        <end position="92"/>
    </location>
</feature>